<dbReference type="Pfam" id="PF10157">
    <property type="entry name" value="BORCS6"/>
    <property type="match status" value="1"/>
</dbReference>
<sequence>MEAEEANKADSSPSTTTTATTDSETLVSATEPNQQPTRHQNPLLAVEAGGENRIGESKSISSLDQKEIVRALEILERDSVAIAESFTSLFASLRLALSEATSTSVDHMHCFSDAAGRLQECALDAATKGNRYINSCLRLNEEMKGVDSLGTQLSDLPSATTTTTITTTAKSSLYEHLIYRSAIDVSKTLEQALTLVRKCKRSGVLRQVFAITTSADFCKVPSLLELSITDVSWLLFIASNDPILAILWFSIASIQMGRILRNGIDAANNLAFLGRDNDYNKKMIVKEGGVVPLLKLLKERVSPNAQWLPPLLFSTWLMIRTRSDPSPVSWLYL</sequence>
<feature type="region of interest" description="Disordered" evidence="1">
    <location>
        <begin position="1"/>
        <end position="42"/>
    </location>
</feature>
<evidence type="ECO:0000259" key="3">
    <source>
        <dbReference type="Pfam" id="PF25055"/>
    </source>
</evidence>
<dbReference type="InterPro" id="IPR056694">
    <property type="entry name" value="DUF7792"/>
</dbReference>
<proteinExistence type="predicted"/>
<dbReference type="AlphaFoldDB" id="A0A4V3WQX3"/>
<gene>
    <name evidence="4" type="ORF">TEA_017967</name>
</gene>
<feature type="domain" description="BLOC-1-related complex subunit 6 C-terminal helix" evidence="2">
    <location>
        <begin position="70"/>
        <end position="155"/>
    </location>
</feature>
<evidence type="ECO:0000256" key="1">
    <source>
        <dbReference type="SAM" id="MobiDB-lite"/>
    </source>
</evidence>
<feature type="compositionally biased region" description="Low complexity" evidence="1">
    <location>
        <begin position="11"/>
        <end position="28"/>
    </location>
</feature>
<dbReference type="PANTHER" id="PTHR39708">
    <property type="entry name" value="OS07G0483400 PROTEIN"/>
    <property type="match status" value="1"/>
</dbReference>
<dbReference type="PANTHER" id="PTHR39708:SF2">
    <property type="entry name" value="BLOC-1-RELATED COMPLEX SUBUNIT 6 C-TERMINAL HELIX DOMAIN-CONTAINING PROTEIN"/>
    <property type="match status" value="1"/>
</dbReference>
<comment type="caution">
    <text evidence="4">The sequence shown here is derived from an EMBL/GenBank/DDBJ whole genome shotgun (WGS) entry which is preliminary data.</text>
</comment>
<dbReference type="EMBL" id="SDRB02001042">
    <property type="protein sequence ID" value="THG21997.1"/>
    <property type="molecule type" value="Genomic_DNA"/>
</dbReference>
<reference evidence="4 5" key="1">
    <citation type="journal article" date="2018" name="Proc. Natl. Acad. Sci. U.S.A.">
        <title>Draft genome sequence of Camellia sinensis var. sinensis provides insights into the evolution of the tea genome and tea quality.</title>
        <authorList>
            <person name="Wei C."/>
            <person name="Yang H."/>
            <person name="Wang S."/>
            <person name="Zhao J."/>
            <person name="Liu C."/>
            <person name="Gao L."/>
            <person name="Xia E."/>
            <person name="Lu Y."/>
            <person name="Tai Y."/>
            <person name="She G."/>
            <person name="Sun J."/>
            <person name="Cao H."/>
            <person name="Tong W."/>
            <person name="Gao Q."/>
            <person name="Li Y."/>
            <person name="Deng W."/>
            <person name="Jiang X."/>
            <person name="Wang W."/>
            <person name="Chen Q."/>
            <person name="Zhang S."/>
            <person name="Li H."/>
            <person name="Wu J."/>
            <person name="Wang P."/>
            <person name="Li P."/>
            <person name="Shi C."/>
            <person name="Zheng F."/>
            <person name="Jian J."/>
            <person name="Huang B."/>
            <person name="Shan D."/>
            <person name="Shi M."/>
            <person name="Fang C."/>
            <person name="Yue Y."/>
            <person name="Li F."/>
            <person name="Li D."/>
            <person name="Wei S."/>
            <person name="Han B."/>
            <person name="Jiang C."/>
            <person name="Yin Y."/>
            <person name="Xia T."/>
            <person name="Zhang Z."/>
            <person name="Bennetzen J.L."/>
            <person name="Zhao S."/>
            <person name="Wan X."/>
        </authorList>
    </citation>
    <scope>NUCLEOTIDE SEQUENCE [LARGE SCALE GENOMIC DNA]</scope>
    <source>
        <strain evidence="5">cv. Shuchazao</strain>
        <tissue evidence="4">Leaf</tissue>
    </source>
</reference>
<accession>A0A4V3WQX3</accession>
<name>A0A4V3WQX3_CAMSN</name>
<evidence type="ECO:0000313" key="4">
    <source>
        <dbReference type="EMBL" id="THG21997.1"/>
    </source>
</evidence>
<dbReference type="InterPro" id="IPR046465">
    <property type="entry name" value="BORCS6_C"/>
</dbReference>
<feature type="domain" description="DUF7792" evidence="3">
    <location>
        <begin position="165"/>
        <end position="238"/>
    </location>
</feature>
<dbReference type="Proteomes" id="UP000306102">
    <property type="component" value="Unassembled WGS sequence"/>
</dbReference>
<evidence type="ECO:0000259" key="2">
    <source>
        <dbReference type="Pfam" id="PF10157"/>
    </source>
</evidence>
<evidence type="ECO:0000313" key="5">
    <source>
        <dbReference type="Proteomes" id="UP000306102"/>
    </source>
</evidence>
<feature type="compositionally biased region" description="Polar residues" evidence="1">
    <location>
        <begin position="30"/>
        <end position="40"/>
    </location>
</feature>
<dbReference type="Pfam" id="PF25055">
    <property type="entry name" value="DUF7792"/>
    <property type="match status" value="1"/>
</dbReference>
<keyword evidence="5" id="KW-1185">Reference proteome</keyword>
<organism evidence="4 5">
    <name type="scientific">Camellia sinensis var. sinensis</name>
    <name type="common">China tea</name>
    <dbReference type="NCBI Taxonomy" id="542762"/>
    <lineage>
        <taxon>Eukaryota</taxon>
        <taxon>Viridiplantae</taxon>
        <taxon>Streptophyta</taxon>
        <taxon>Embryophyta</taxon>
        <taxon>Tracheophyta</taxon>
        <taxon>Spermatophyta</taxon>
        <taxon>Magnoliopsida</taxon>
        <taxon>eudicotyledons</taxon>
        <taxon>Gunneridae</taxon>
        <taxon>Pentapetalae</taxon>
        <taxon>asterids</taxon>
        <taxon>Ericales</taxon>
        <taxon>Theaceae</taxon>
        <taxon>Camellia</taxon>
    </lineage>
</organism>
<protein>
    <submittedName>
        <fullName evidence="4">Uncharacterized protein</fullName>
    </submittedName>
</protein>